<proteinExistence type="predicted"/>
<protein>
    <submittedName>
        <fullName evidence="5">GntR family transcriptional regulator</fullName>
    </submittedName>
</protein>
<dbReference type="InterPro" id="IPR000524">
    <property type="entry name" value="Tscrpt_reg_HTH_GntR"/>
</dbReference>
<dbReference type="InterPro" id="IPR036390">
    <property type="entry name" value="WH_DNA-bd_sf"/>
</dbReference>
<dbReference type="PROSITE" id="PS50949">
    <property type="entry name" value="HTH_GNTR"/>
    <property type="match status" value="1"/>
</dbReference>
<feature type="domain" description="HTH gntR-type" evidence="4">
    <location>
        <begin position="1"/>
        <end position="66"/>
    </location>
</feature>
<dbReference type="InterPro" id="IPR028978">
    <property type="entry name" value="Chorismate_lyase_/UTRA_dom_sf"/>
</dbReference>
<dbReference type="InterPro" id="IPR011663">
    <property type="entry name" value="UTRA"/>
</dbReference>
<evidence type="ECO:0000256" key="1">
    <source>
        <dbReference type="ARBA" id="ARBA00023015"/>
    </source>
</evidence>
<gene>
    <name evidence="5" type="ORF">EFW17_22920</name>
</gene>
<name>A0A3N0DYH0_9ACTN</name>
<dbReference type="InterPro" id="IPR050679">
    <property type="entry name" value="Bact_HTH_transcr_reg"/>
</dbReference>
<dbReference type="CDD" id="cd07377">
    <property type="entry name" value="WHTH_GntR"/>
    <property type="match status" value="1"/>
</dbReference>
<dbReference type="Gene3D" id="3.40.1410.10">
    <property type="entry name" value="Chorismate lyase-like"/>
    <property type="match status" value="1"/>
</dbReference>
<dbReference type="SMART" id="SM00345">
    <property type="entry name" value="HTH_GNTR"/>
    <property type="match status" value="1"/>
</dbReference>
<dbReference type="SUPFAM" id="SSF46785">
    <property type="entry name" value="Winged helix' DNA-binding domain"/>
    <property type="match status" value="1"/>
</dbReference>
<sequence>MNVAETREALTDLIGGMRPGDALPPERDLATRLSVSRTTLRKAIADLVGTGRLARRHGVGTFAAGPKLAQALSATSFTEDMRARGFEPGSRTLSARTHPAGAVLGRRLEISPGAEVLRVHRLRLADGEPMAIEELHVPSALVPGLSGDDLANHSFYALLEHRYAVRIVAGTQALEPTVTTPEESELLGVPVHSPSFLFERTSHTENGRVVEFVRSVYRGDRYRIVAEIAPRGAAPPSDTAAGRTP</sequence>
<keyword evidence="6" id="KW-1185">Reference proteome</keyword>
<dbReference type="PANTHER" id="PTHR44846:SF1">
    <property type="entry name" value="MANNOSYL-D-GLYCERATE TRANSPORT_METABOLISM SYSTEM REPRESSOR MNGR-RELATED"/>
    <property type="match status" value="1"/>
</dbReference>
<keyword evidence="1" id="KW-0805">Transcription regulation</keyword>
<dbReference type="SUPFAM" id="SSF64288">
    <property type="entry name" value="Chorismate lyase-like"/>
    <property type="match status" value="1"/>
</dbReference>
<accession>A0A3N0DYH0</accession>
<comment type="caution">
    <text evidence="5">The sequence shown here is derived from an EMBL/GenBank/DDBJ whole genome shotgun (WGS) entry which is preliminary data.</text>
</comment>
<evidence type="ECO:0000313" key="5">
    <source>
        <dbReference type="EMBL" id="RNL80601.1"/>
    </source>
</evidence>
<reference evidence="5 6" key="1">
    <citation type="submission" date="2018-11" db="EMBL/GenBank/DDBJ databases">
        <title>The genome draft of YIM 96095.</title>
        <authorList>
            <person name="Tang S.-K."/>
            <person name="Chunyu W.-X."/>
            <person name="Feng Y.-Z."/>
        </authorList>
    </citation>
    <scope>NUCLEOTIDE SEQUENCE [LARGE SCALE GENOMIC DNA]</scope>
    <source>
        <strain evidence="5 6">YIM 96095</strain>
    </source>
</reference>
<keyword evidence="3" id="KW-0804">Transcription</keyword>
<evidence type="ECO:0000256" key="3">
    <source>
        <dbReference type="ARBA" id="ARBA00023163"/>
    </source>
</evidence>
<dbReference type="OrthoDB" id="3182938at2"/>
<dbReference type="PANTHER" id="PTHR44846">
    <property type="entry name" value="MANNOSYL-D-GLYCERATE TRANSPORT/METABOLISM SYSTEM REPRESSOR MNGR-RELATED"/>
    <property type="match status" value="1"/>
</dbReference>
<dbReference type="GO" id="GO:0003700">
    <property type="term" value="F:DNA-binding transcription factor activity"/>
    <property type="evidence" value="ECO:0007669"/>
    <property type="project" value="InterPro"/>
</dbReference>
<keyword evidence="2" id="KW-0238">DNA-binding</keyword>
<dbReference type="Gene3D" id="1.10.10.10">
    <property type="entry name" value="Winged helix-like DNA-binding domain superfamily/Winged helix DNA-binding domain"/>
    <property type="match status" value="1"/>
</dbReference>
<dbReference type="EMBL" id="RJMB01000037">
    <property type="protein sequence ID" value="RNL80601.1"/>
    <property type="molecule type" value="Genomic_DNA"/>
</dbReference>
<dbReference type="Pfam" id="PF00392">
    <property type="entry name" value="GntR"/>
    <property type="match status" value="1"/>
</dbReference>
<dbReference type="AlphaFoldDB" id="A0A3N0DYH0"/>
<dbReference type="SMART" id="SM00866">
    <property type="entry name" value="UTRA"/>
    <property type="match status" value="1"/>
</dbReference>
<organism evidence="5 6">
    <name type="scientific">Halostreptopolyspora alba</name>
    <dbReference type="NCBI Taxonomy" id="2487137"/>
    <lineage>
        <taxon>Bacteria</taxon>
        <taxon>Bacillati</taxon>
        <taxon>Actinomycetota</taxon>
        <taxon>Actinomycetes</taxon>
        <taxon>Streptosporangiales</taxon>
        <taxon>Nocardiopsidaceae</taxon>
        <taxon>Halostreptopolyspora</taxon>
    </lineage>
</organism>
<evidence type="ECO:0000256" key="2">
    <source>
        <dbReference type="ARBA" id="ARBA00023125"/>
    </source>
</evidence>
<dbReference type="Proteomes" id="UP000269198">
    <property type="component" value="Unassembled WGS sequence"/>
</dbReference>
<dbReference type="GO" id="GO:0003677">
    <property type="term" value="F:DNA binding"/>
    <property type="evidence" value="ECO:0007669"/>
    <property type="project" value="UniProtKB-KW"/>
</dbReference>
<dbReference type="GO" id="GO:0045892">
    <property type="term" value="P:negative regulation of DNA-templated transcription"/>
    <property type="evidence" value="ECO:0007669"/>
    <property type="project" value="TreeGrafter"/>
</dbReference>
<evidence type="ECO:0000259" key="4">
    <source>
        <dbReference type="PROSITE" id="PS50949"/>
    </source>
</evidence>
<dbReference type="Pfam" id="PF07702">
    <property type="entry name" value="UTRA"/>
    <property type="match status" value="1"/>
</dbReference>
<dbReference type="InterPro" id="IPR036388">
    <property type="entry name" value="WH-like_DNA-bd_sf"/>
</dbReference>
<dbReference type="PRINTS" id="PR00035">
    <property type="entry name" value="HTHGNTR"/>
</dbReference>
<evidence type="ECO:0000313" key="6">
    <source>
        <dbReference type="Proteomes" id="UP000269198"/>
    </source>
</evidence>